<dbReference type="EMBL" id="NPJF01000023">
    <property type="protein sequence ID" value="OYP56293.1"/>
    <property type="molecule type" value="Genomic_DNA"/>
</dbReference>
<dbReference type="Gene3D" id="3.20.20.70">
    <property type="entry name" value="Aldolase class I"/>
    <property type="match status" value="1"/>
</dbReference>
<dbReference type="InterPro" id="IPR007197">
    <property type="entry name" value="rSAM"/>
</dbReference>
<keyword evidence="4" id="KW-0408">Iron</keyword>
<evidence type="ECO:0000256" key="5">
    <source>
        <dbReference type="ARBA" id="ARBA00023014"/>
    </source>
</evidence>
<dbReference type="SUPFAM" id="SSF102114">
    <property type="entry name" value="Radical SAM enzymes"/>
    <property type="match status" value="1"/>
</dbReference>
<evidence type="ECO:0000256" key="3">
    <source>
        <dbReference type="ARBA" id="ARBA00022723"/>
    </source>
</evidence>
<dbReference type="InterPro" id="IPR058240">
    <property type="entry name" value="rSAM_sf"/>
</dbReference>
<feature type="domain" description="Radical SAM core" evidence="6">
    <location>
        <begin position="92"/>
        <end position="307"/>
    </location>
</feature>
<dbReference type="Proteomes" id="UP000216189">
    <property type="component" value="Unassembled WGS sequence"/>
</dbReference>
<dbReference type="SFLD" id="SFLDG01386">
    <property type="entry name" value="main_SPASM_domain-containing"/>
    <property type="match status" value="1"/>
</dbReference>
<evidence type="ECO:0000256" key="4">
    <source>
        <dbReference type="ARBA" id="ARBA00023004"/>
    </source>
</evidence>
<dbReference type="SFLD" id="SFLDS00029">
    <property type="entry name" value="Radical_SAM"/>
    <property type="match status" value="1"/>
</dbReference>
<reference evidence="7 8" key="1">
    <citation type="submission" date="2017-08" db="EMBL/GenBank/DDBJ databases">
        <title>Comparative genomics of non-oral Prevotella species.</title>
        <authorList>
            <person name="Accetto T."/>
            <person name="Nograsek B."/>
            <person name="Avgustin G."/>
        </authorList>
    </citation>
    <scope>NUCLEOTIDE SEQUENCE [LARGE SCALE GENOMIC DNA]</scope>
    <source>
        <strain evidence="7 8">TC1-1</strain>
    </source>
</reference>
<keyword evidence="8" id="KW-1185">Reference proteome</keyword>
<dbReference type="NCBIfam" id="TIGR04085">
    <property type="entry name" value="rSAM_more_4Fe4S"/>
    <property type="match status" value="1"/>
</dbReference>
<evidence type="ECO:0000259" key="6">
    <source>
        <dbReference type="PROSITE" id="PS51918"/>
    </source>
</evidence>
<evidence type="ECO:0000256" key="1">
    <source>
        <dbReference type="ARBA" id="ARBA00001966"/>
    </source>
</evidence>
<dbReference type="PANTHER" id="PTHR11228:SF7">
    <property type="entry name" value="PQQA PEPTIDE CYCLASE"/>
    <property type="match status" value="1"/>
</dbReference>
<sequence>MEVKKTIDPNKKYNMPPSIKVVKHRDSFLVIAPETAKWIVLDNDEQFDFFELLRNYTLQDSLNRFKGDYNNAQHVVIQLEARRFEDTRTIIKTDDGIMQLYLTNSCNLRCPHCYMVAGEKKKDELTIAEIKELLYNYKKYDGKTVVFTGGEVCMHPHLYDIIFYSHEVGLNNEILSNGTMWTDEMIEKVSPLIQRIQISIDGYSEEENAKVRGRYNFDRSLNTIDKFLRRKVLVDVAITPLYSSSLKTNYKKYIAFARNLKKKYEKYNFNIRFTSEMLDGREVHLSKEEKQDYKEIMGTIINECFEDYADIPFINFHKMDGIEMNCDYGNLTVACNGDVYFCPQVSRLQSVVNLREVDFSVIADMAEKARELSSVNNLMPCKECELKHICGGDCRINFFEVFRNCDIEKLASSTPTRICNSQVKEEYYDLMIRTNEKLFL</sequence>
<dbReference type="RefSeq" id="WP_094448108.1">
    <property type="nucleotide sequence ID" value="NZ_CP091798.1"/>
</dbReference>
<dbReference type="Pfam" id="PF04055">
    <property type="entry name" value="Radical_SAM"/>
    <property type="match status" value="1"/>
</dbReference>
<protein>
    <recommendedName>
        <fullName evidence="6">Radical SAM core domain-containing protein</fullName>
    </recommendedName>
</protein>
<dbReference type="PANTHER" id="PTHR11228">
    <property type="entry name" value="RADICAL SAM DOMAIN PROTEIN"/>
    <property type="match status" value="1"/>
</dbReference>
<name>A0ABX4EJ05_SEGBR</name>
<dbReference type="SFLD" id="SFLDG01067">
    <property type="entry name" value="SPASM/twitch_domain_containing"/>
    <property type="match status" value="1"/>
</dbReference>
<evidence type="ECO:0000313" key="7">
    <source>
        <dbReference type="EMBL" id="OYP56293.1"/>
    </source>
</evidence>
<proteinExistence type="predicted"/>
<dbReference type="InterPro" id="IPR023885">
    <property type="entry name" value="4Fe4S-binding_SPASM_dom"/>
</dbReference>
<evidence type="ECO:0000256" key="2">
    <source>
        <dbReference type="ARBA" id="ARBA00022691"/>
    </source>
</evidence>
<comment type="caution">
    <text evidence="7">The sequence shown here is derived from an EMBL/GenBank/DDBJ whole genome shotgun (WGS) entry which is preliminary data.</text>
</comment>
<evidence type="ECO:0000313" key="8">
    <source>
        <dbReference type="Proteomes" id="UP000216189"/>
    </source>
</evidence>
<organism evidence="7 8">
    <name type="scientific">Segatella bryantii</name>
    <name type="common">Prevotella bryantii</name>
    <dbReference type="NCBI Taxonomy" id="77095"/>
    <lineage>
        <taxon>Bacteria</taxon>
        <taxon>Pseudomonadati</taxon>
        <taxon>Bacteroidota</taxon>
        <taxon>Bacteroidia</taxon>
        <taxon>Bacteroidales</taxon>
        <taxon>Prevotellaceae</taxon>
        <taxon>Segatella</taxon>
    </lineage>
</organism>
<dbReference type="PROSITE" id="PS51918">
    <property type="entry name" value="RADICAL_SAM"/>
    <property type="match status" value="1"/>
</dbReference>
<keyword evidence="2" id="KW-0949">S-adenosyl-L-methionine</keyword>
<dbReference type="InterPro" id="IPR050377">
    <property type="entry name" value="Radical_SAM_PqqE_MftC-like"/>
</dbReference>
<dbReference type="CDD" id="cd01335">
    <property type="entry name" value="Radical_SAM"/>
    <property type="match status" value="1"/>
</dbReference>
<dbReference type="InterPro" id="IPR013785">
    <property type="entry name" value="Aldolase_TIM"/>
</dbReference>
<keyword evidence="3" id="KW-0479">Metal-binding</keyword>
<keyword evidence="5" id="KW-0411">Iron-sulfur</keyword>
<gene>
    <name evidence="7" type="ORF">CIK91_02915</name>
</gene>
<dbReference type="GeneID" id="72480374"/>
<accession>A0ABX4EJ05</accession>
<comment type="cofactor">
    <cofactor evidence="1">
        <name>[4Fe-4S] cluster</name>
        <dbReference type="ChEBI" id="CHEBI:49883"/>
    </cofactor>
</comment>